<dbReference type="AlphaFoldDB" id="W4KC29"/>
<proteinExistence type="predicted"/>
<keyword evidence="3" id="KW-1185">Reference proteome</keyword>
<gene>
    <name evidence="2" type="ORF">HETIRDRAFT_458451</name>
</gene>
<evidence type="ECO:0000313" key="2">
    <source>
        <dbReference type="EMBL" id="ETW82636.1"/>
    </source>
</evidence>
<feature type="region of interest" description="Disordered" evidence="1">
    <location>
        <begin position="251"/>
        <end position="273"/>
    </location>
</feature>
<feature type="region of interest" description="Disordered" evidence="1">
    <location>
        <begin position="646"/>
        <end position="667"/>
    </location>
</feature>
<organism evidence="2 3">
    <name type="scientific">Heterobasidion irregulare (strain TC 32-1)</name>
    <dbReference type="NCBI Taxonomy" id="747525"/>
    <lineage>
        <taxon>Eukaryota</taxon>
        <taxon>Fungi</taxon>
        <taxon>Dikarya</taxon>
        <taxon>Basidiomycota</taxon>
        <taxon>Agaricomycotina</taxon>
        <taxon>Agaricomycetes</taxon>
        <taxon>Russulales</taxon>
        <taxon>Bondarzewiaceae</taxon>
        <taxon>Heterobasidion</taxon>
        <taxon>Heterobasidion annosum species complex</taxon>
    </lineage>
</organism>
<feature type="compositionally biased region" description="Basic and acidic residues" evidence="1">
    <location>
        <begin position="491"/>
        <end position="502"/>
    </location>
</feature>
<dbReference type="STRING" id="747525.W4KC29"/>
<dbReference type="OrthoDB" id="2563978at2759"/>
<dbReference type="GeneID" id="20676913"/>
<feature type="region of interest" description="Disordered" evidence="1">
    <location>
        <begin position="297"/>
        <end position="444"/>
    </location>
</feature>
<dbReference type="RefSeq" id="XP_009544981.1">
    <property type="nucleotide sequence ID" value="XM_009546686.1"/>
</dbReference>
<feature type="compositionally biased region" description="Polar residues" evidence="1">
    <location>
        <begin position="71"/>
        <end position="82"/>
    </location>
</feature>
<feature type="compositionally biased region" description="Polar residues" evidence="1">
    <location>
        <begin position="432"/>
        <end position="441"/>
    </location>
</feature>
<dbReference type="EMBL" id="KI925457">
    <property type="protein sequence ID" value="ETW82636.1"/>
    <property type="molecule type" value="Genomic_DNA"/>
</dbReference>
<feature type="region of interest" description="Disordered" evidence="1">
    <location>
        <begin position="459"/>
        <end position="634"/>
    </location>
</feature>
<accession>W4KC29</accession>
<feature type="compositionally biased region" description="Polar residues" evidence="1">
    <location>
        <begin position="306"/>
        <end position="318"/>
    </location>
</feature>
<dbReference type="HOGENOM" id="CLU_007969_0_0_1"/>
<feature type="compositionally biased region" description="Low complexity" evidence="1">
    <location>
        <begin position="508"/>
        <end position="543"/>
    </location>
</feature>
<feature type="compositionally biased region" description="Low complexity" evidence="1">
    <location>
        <begin position="652"/>
        <end position="667"/>
    </location>
</feature>
<feature type="compositionally biased region" description="Polar residues" evidence="1">
    <location>
        <begin position="93"/>
        <end position="106"/>
    </location>
</feature>
<name>W4KC29_HETIT</name>
<feature type="compositionally biased region" description="Low complexity" evidence="1">
    <location>
        <begin position="254"/>
        <end position="269"/>
    </location>
</feature>
<protein>
    <submittedName>
        <fullName evidence="2">Uncharacterized protein</fullName>
    </submittedName>
</protein>
<dbReference type="eggNOG" id="ENOG502RZBP">
    <property type="taxonomic scope" value="Eukaryota"/>
</dbReference>
<feature type="region of interest" description="Disordered" evidence="1">
    <location>
        <begin position="1"/>
        <end position="233"/>
    </location>
</feature>
<feature type="compositionally biased region" description="Low complexity" evidence="1">
    <location>
        <begin position="159"/>
        <end position="182"/>
    </location>
</feature>
<feature type="compositionally biased region" description="Low complexity" evidence="1">
    <location>
        <begin position="601"/>
        <end position="632"/>
    </location>
</feature>
<sequence length="684" mass="71085">MWEMVDPSQPPAREPGEGSPRGSGDEHDSFLRRSGGATDGMKEVDTSARLVRTPSRQVEGSSAVGVALANIPTQPGSTSTRGSGEKSEVSGATPYSSFLDLTNPSNGGRPGSRHIIPRDVLMRMYPDSPTSPRDPAAHEDEEPEHDQDSPLLPPRLIDPSSLGSSTSRLSPSRKPSLRSLPSTGSVTPDTEAERATVHTARRVRVGDLAVPAHTLASVPDNSPRDEVGPSWARGIGIGSLAKFGRLSWFNREAPPSSYSRPGSRGPSRPTSFAARALSDAEMEAGRAAAGAIRLDMSFRDGPRPLSTVSKGSAKSSGHSVYYDAASRPQTPLISPLPTAVTSAKPGPSHLSTSHGPEGEPPAYEPTAQPAQPGGSGEMPSEITDILDMPIPAPIPPFAAAQSSIGRSGDGKASFPPGLAPMPNPSAWRDSGSGESPASLGSGSFGSVPGISLDILEEAPPSAGEGWRQMRGGSGHVQERRTTFGTPPVLVHPRERNASEEASLHSMRSHLSPLSASGSAPSSRHTLSTGSGHSQGRSGSSGASLMHSGSISSDGRRRHRADPGEISPPISAIGRSSMMPTRRDASSPSPQRIPAIPVLPPVISATVTSSSTTSTGQTSSSVTTHTSVVDPSTGEVMRFPHVPWTGGLSVQDGSGSSRSAWGGSWSSPSHLQALRTHEQDHGYHT</sequence>
<dbReference type="Proteomes" id="UP000030671">
    <property type="component" value="Unassembled WGS sequence"/>
</dbReference>
<dbReference type="InParanoid" id="W4KC29"/>
<evidence type="ECO:0000313" key="3">
    <source>
        <dbReference type="Proteomes" id="UP000030671"/>
    </source>
</evidence>
<evidence type="ECO:0000256" key="1">
    <source>
        <dbReference type="SAM" id="MobiDB-lite"/>
    </source>
</evidence>
<dbReference type="KEGG" id="hir:HETIRDRAFT_458451"/>
<reference evidence="2 3" key="1">
    <citation type="journal article" date="2012" name="New Phytol.">
        <title>Insight into trade-off between wood decay and parasitism from the genome of a fungal forest pathogen.</title>
        <authorList>
            <person name="Olson A."/>
            <person name="Aerts A."/>
            <person name="Asiegbu F."/>
            <person name="Belbahri L."/>
            <person name="Bouzid O."/>
            <person name="Broberg A."/>
            <person name="Canback B."/>
            <person name="Coutinho P.M."/>
            <person name="Cullen D."/>
            <person name="Dalman K."/>
            <person name="Deflorio G."/>
            <person name="van Diepen L.T."/>
            <person name="Dunand C."/>
            <person name="Duplessis S."/>
            <person name="Durling M."/>
            <person name="Gonthier P."/>
            <person name="Grimwood J."/>
            <person name="Fossdal C.G."/>
            <person name="Hansson D."/>
            <person name="Henrissat B."/>
            <person name="Hietala A."/>
            <person name="Himmelstrand K."/>
            <person name="Hoffmeister D."/>
            <person name="Hogberg N."/>
            <person name="James T.Y."/>
            <person name="Karlsson M."/>
            <person name="Kohler A."/>
            <person name="Kues U."/>
            <person name="Lee Y.H."/>
            <person name="Lin Y.C."/>
            <person name="Lind M."/>
            <person name="Lindquist E."/>
            <person name="Lombard V."/>
            <person name="Lucas S."/>
            <person name="Lunden K."/>
            <person name="Morin E."/>
            <person name="Murat C."/>
            <person name="Park J."/>
            <person name="Raffaello T."/>
            <person name="Rouze P."/>
            <person name="Salamov A."/>
            <person name="Schmutz J."/>
            <person name="Solheim H."/>
            <person name="Stahlberg J."/>
            <person name="Velez H."/>
            <person name="de Vries R.P."/>
            <person name="Wiebenga A."/>
            <person name="Woodward S."/>
            <person name="Yakovlev I."/>
            <person name="Garbelotto M."/>
            <person name="Martin F."/>
            <person name="Grigoriev I.V."/>
            <person name="Stenlid J."/>
        </authorList>
    </citation>
    <scope>NUCLEOTIDE SEQUENCE [LARGE SCALE GENOMIC DNA]</scope>
    <source>
        <strain evidence="2 3">TC 32-1</strain>
    </source>
</reference>